<reference evidence="2" key="2">
    <citation type="submission" date="2021-09" db="EMBL/GenBank/DDBJ databases">
        <authorList>
            <person name="Jia N."/>
            <person name="Wang J."/>
            <person name="Shi W."/>
            <person name="Du L."/>
            <person name="Sun Y."/>
            <person name="Zhan W."/>
            <person name="Jiang J."/>
            <person name="Wang Q."/>
            <person name="Zhang B."/>
            <person name="Ji P."/>
            <person name="Sakyi L.B."/>
            <person name="Cui X."/>
            <person name="Yuan T."/>
            <person name="Jiang B."/>
            <person name="Yang W."/>
            <person name="Lam T.T.-Y."/>
            <person name="Chang Q."/>
            <person name="Ding S."/>
            <person name="Wang X."/>
            <person name="Zhu J."/>
            <person name="Ruan X."/>
            <person name="Zhao L."/>
            <person name="Wei J."/>
            <person name="Que T."/>
            <person name="Du C."/>
            <person name="Cheng J."/>
            <person name="Dai P."/>
            <person name="Han X."/>
            <person name="Huang E."/>
            <person name="Gao Y."/>
            <person name="Liu J."/>
            <person name="Shao H."/>
            <person name="Ye R."/>
            <person name="Li L."/>
            <person name="Wei W."/>
            <person name="Wang X."/>
            <person name="Wang C."/>
            <person name="Huo Q."/>
            <person name="Li W."/>
            <person name="Guo W."/>
            <person name="Chen H."/>
            <person name="Chen S."/>
            <person name="Zhou L."/>
            <person name="Zhou L."/>
            <person name="Ni X."/>
            <person name="Tian J."/>
            <person name="Zhou Y."/>
            <person name="Sheng Y."/>
            <person name="Liu T."/>
            <person name="Pan Y."/>
            <person name="Xia L."/>
            <person name="Li J."/>
            <person name="Zhao F."/>
            <person name="Cao W."/>
        </authorList>
    </citation>
    <scope>NUCLEOTIDE SEQUENCE</scope>
    <source>
        <strain evidence="2">Rmic-2018</strain>
        <tissue evidence="2">Larvae</tissue>
    </source>
</reference>
<dbReference type="EMBL" id="JABSTU010000004">
    <property type="protein sequence ID" value="KAH8033873.1"/>
    <property type="molecule type" value="Genomic_DNA"/>
</dbReference>
<dbReference type="Proteomes" id="UP000821866">
    <property type="component" value="Chromosome 2"/>
</dbReference>
<accession>A0A9J6EHG1</accession>
<gene>
    <name evidence="2" type="ORF">HPB51_016645</name>
</gene>
<organism evidence="2 3">
    <name type="scientific">Rhipicephalus microplus</name>
    <name type="common">Cattle tick</name>
    <name type="synonym">Boophilus microplus</name>
    <dbReference type="NCBI Taxonomy" id="6941"/>
    <lineage>
        <taxon>Eukaryota</taxon>
        <taxon>Metazoa</taxon>
        <taxon>Ecdysozoa</taxon>
        <taxon>Arthropoda</taxon>
        <taxon>Chelicerata</taxon>
        <taxon>Arachnida</taxon>
        <taxon>Acari</taxon>
        <taxon>Parasitiformes</taxon>
        <taxon>Ixodida</taxon>
        <taxon>Ixodoidea</taxon>
        <taxon>Ixodidae</taxon>
        <taxon>Rhipicephalinae</taxon>
        <taxon>Rhipicephalus</taxon>
        <taxon>Boophilus</taxon>
    </lineage>
</organism>
<protein>
    <submittedName>
        <fullName evidence="2">Uncharacterized protein</fullName>
    </submittedName>
</protein>
<proteinExistence type="predicted"/>
<keyword evidence="3" id="KW-1185">Reference proteome</keyword>
<keyword evidence="1" id="KW-0812">Transmembrane</keyword>
<sequence length="121" mass="13622">MKNTKPFDERKTILCYNAAMMLVTIATSVGYYVHRRWMCALSSSGSAMSLSLFLKGPDLSTRPTTMILLQVSGWHLVMRLSECIKCIVLQLHAWTSCDLPWLSLQQQSAPCPSQPMADRLL</sequence>
<evidence type="ECO:0000256" key="1">
    <source>
        <dbReference type="SAM" id="Phobius"/>
    </source>
</evidence>
<feature type="transmembrane region" description="Helical" evidence="1">
    <location>
        <begin position="12"/>
        <end position="33"/>
    </location>
</feature>
<keyword evidence="1" id="KW-1133">Transmembrane helix</keyword>
<evidence type="ECO:0000313" key="2">
    <source>
        <dbReference type="EMBL" id="KAH8033873.1"/>
    </source>
</evidence>
<keyword evidence="1" id="KW-0472">Membrane</keyword>
<evidence type="ECO:0000313" key="3">
    <source>
        <dbReference type="Proteomes" id="UP000821866"/>
    </source>
</evidence>
<reference evidence="2" key="1">
    <citation type="journal article" date="2020" name="Cell">
        <title>Large-Scale Comparative Analyses of Tick Genomes Elucidate Their Genetic Diversity and Vector Capacities.</title>
        <authorList>
            <consortium name="Tick Genome and Microbiome Consortium (TIGMIC)"/>
            <person name="Jia N."/>
            <person name="Wang J."/>
            <person name="Shi W."/>
            <person name="Du L."/>
            <person name="Sun Y."/>
            <person name="Zhan W."/>
            <person name="Jiang J.F."/>
            <person name="Wang Q."/>
            <person name="Zhang B."/>
            <person name="Ji P."/>
            <person name="Bell-Sakyi L."/>
            <person name="Cui X.M."/>
            <person name="Yuan T.T."/>
            <person name="Jiang B.G."/>
            <person name="Yang W.F."/>
            <person name="Lam T.T."/>
            <person name="Chang Q.C."/>
            <person name="Ding S.J."/>
            <person name="Wang X.J."/>
            <person name="Zhu J.G."/>
            <person name="Ruan X.D."/>
            <person name="Zhao L."/>
            <person name="Wei J.T."/>
            <person name="Ye R.Z."/>
            <person name="Que T.C."/>
            <person name="Du C.H."/>
            <person name="Zhou Y.H."/>
            <person name="Cheng J.X."/>
            <person name="Dai P.F."/>
            <person name="Guo W.B."/>
            <person name="Han X.H."/>
            <person name="Huang E.J."/>
            <person name="Li L.F."/>
            <person name="Wei W."/>
            <person name="Gao Y.C."/>
            <person name="Liu J.Z."/>
            <person name="Shao H.Z."/>
            <person name="Wang X."/>
            <person name="Wang C.C."/>
            <person name="Yang T.C."/>
            <person name="Huo Q.B."/>
            <person name="Li W."/>
            <person name="Chen H.Y."/>
            <person name="Chen S.E."/>
            <person name="Zhou L.G."/>
            <person name="Ni X.B."/>
            <person name="Tian J.H."/>
            <person name="Sheng Y."/>
            <person name="Liu T."/>
            <person name="Pan Y.S."/>
            <person name="Xia L.Y."/>
            <person name="Li J."/>
            <person name="Zhao F."/>
            <person name="Cao W.C."/>
        </authorList>
    </citation>
    <scope>NUCLEOTIDE SEQUENCE</scope>
    <source>
        <strain evidence="2">Rmic-2018</strain>
    </source>
</reference>
<comment type="caution">
    <text evidence="2">The sequence shown here is derived from an EMBL/GenBank/DDBJ whole genome shotgun (WGS) entry which is preliminary data.</text>
</comment>
<dbReference type="AlphaFoldDB" id="A0A9J6EHG1"/>
<name>A0A9J6EHG1_RHIMP</name>